<dbReference type="InterPro" id="IPR005546">
    <property type="entry name" value="Autotransporte_beta"/>
</dbReference>
<comment type="similarity">
    <text evidence="3">Belongs to the PMP outer membrane protein family.</text>
</comment>
<dbReference type="Proteomes" id="UP000016064">
    <property type="component" value="Unassembled WGS sequence"/>
</dbReference>
<feature type="signal peptide" evidence="11">
    <location>
        <begin position="1"/>
        <end position="22"/>
    </location>
</feature>
<dbReference type="SMART" id="SM00869">
    <property type="entry name" value="Autotransporter"/>
    <property type="match status" value="1"/>
</dbReference>
<evidence type="ECO:0000256" key="6">
    <source>
        <dbReference type="ARBA" id="ARBA00022525"/>
    </source>
</evidence>
<evidence type="ECO:0000256" key="5">
    <source>
        <dbReference type="ARBA" id="ARBA00022512"/>
    </source>
</evidence>
<dbReference type="RefSeq" id="WP_020371002.1">
    <property type="nucleotide sequence ID" value="NZ_APJW01000001.1"/>
</dbReference>
<evidence type="ECO:0000313" key="14">
    <source>
        <dbReference type="Proteomes" id="UP000016064"/>
    </source>
</evidence>
<keyword evidence="6" id="KW-0964">Secreted</keyword>
<keyword evidence="4" id="KW-1134">Transmembrane beta strand</keyword>
<keyword evidence="10" id="KW-0998">Cell outer membrane</keyword>
<keyword evidence="14" id="KW-1185">Reference proteome</keyword>
<evidence type="ECO:0000256" key="11">
    <source>
        <dbReference type="SAM" id="SignalP"/>
    </source>
</evidence>
<evidence type="ECO:0000256" key="3">
    <source>
        <dbReference type="ARBA" id="ARBA00007542"/>
    </source>
</evidence>
<dbReference type="NCBIfam" id="TIGR01376">
    <property type="entry name" value="POMP_repeat"/>
    <property type="match status" value="4"/>
</dbReference>
<dbReference type="Pfam" id="PF07548">
    <property type="entry name" value="ChlamPMP_M"/>
    <property type="match status" value="1"/>
</dbReference>
<evidence type="ECO:0000256" key="9">
    <source>
        <dbReference type="ARBA" id="ARBA00023136"/>
    </source>
</evidence>
<proteinExistence type="inferred from homology"/>
<evidence type="ECO:0000313" key="13">
    <source>
        <dbReference type="EMBL" id="EQM62866.1"/>
    </source>
</evidence>
<evidence type="ECO:0000256" key="4">
    <source>
        <dbReference type="ARBA" id="ARBA00022452"/>
    </source>
</evidence>
<sequence length="1036" mass="110316">MPLSLRSSSFCFLACLCSSVWAYAQQSINNNITPPYVVDGETIKLKTNCFIEDIYGTKFPASFIGSDAGFSILGKNRSLVFDHCQAPASSYATLISATSNLKITNLNKLVLNENVSLGSHGLIYAPNICIMSCKSLICSGNKTPYSPVVVTQSGGEGRVGGTTTINASSGSTIQISPYAPPPKVSETVLEKSALLAEAEEPVPPSLRIEKIKKEITFCNNSANFGSAILSTTDGKVNIQNNSAPISFLRNFGACSGGAIYNGDITFANNSGYMKFSGNAAANGLGATSPNPTVVVAGGCGGAICSPTKSVTFRDNTGACLFHCNLSEKDAGAIYATTCNITTQAPMIFDNNNAKGNGGAICAKSLTLSSSGDMLFMSNRAKQGGAIYVDPSVGANGGSPTCALTINAKHGDIIFSSNNLDCAPGLRNAVYADSTATIALGADSGARIIFYDPLTHVKPAQRAYALPSHPQPESTAIASAAAPLAVQPRTNPAVIKVNDGGQGGSVVFSGKLLTLSEKIETQNFTSSLYGNVNINGGQLVVTNDAILNVLGITQSNGGILTVGSGAQVGQIPGVSDVTTQPFTITNLGCDVTSFLNPNWTTANINSGTSTATTVNNLNIVYDDASYLYDNPMLMHNLCIPVVTLGGSGSSQLSSFTEGNINEAAHYGYQGTWSRHKTTPLLAPTPSGGVPQGVANKTIYALWTPSTPLGAEYILDPSRKGEIVVNSLWASFLASQAFSEALNDSLISDYNGVFLSGKSIGAHIFQNQKDSHEGFKGRYGGYQASLSVRYPDDACLGVAFGQLYGQIKNVPYNAKDTKQMILSSFFGQLPIVTKKSETNVTWKTAYTYVRNHMKTQYPSMKSKLSKSSAHWHENIYYGLLSVEHPYIHWCTATRYIAKKFELTGFLAAEMVGGWQQAFIETGALARKFSRGYGHNLALPIGFYSQWYSPFAKAPSTVTLKLAYKPDIYRVDPHNDMTIVANQESFATHGTSISRHGIYLELNDSIELQKHVTAFIDYVLDARKGYTSHRLSTGLQGRF</sequence>
<keyword evidence="8 11" id="KW-0732">Signal</keyword>
<evidence type="ECO:0000256" key="10">
    <source>
        <dbReference type="ARBA" id="ARBA00023237"/>
    </source>
</evidence>
<keyword evidence="7" id="KW-0812">Transmembrane</keyword>
<reference evidence="13 14" key="1">
    <citation type="submission" date="2013-07" db="EMBL/GenBank/DDBJ databases">
        <title>Isolation of a new Chlamydia species from the feral Sacred Ibis (Threskiornis aethiopicus): Chlamydia ibidis.</title>
        <authorList>
            <person name="Vorimore F."/>
            <person name="Hsia R.-C."/>
            <person name="Huot-Creasy H."/>
            <person name="Bastian S."/>
            <person name="Deruyter L."/>
            <person name="Passet A."/>
            <person name="Sachse K."/>
            <person name="Bavoil P."/>
            <person name="Myers G."/>
            <person name="Laroucau K."/>
        </authorList>
    </citation>
    <scope>NUCLEOTIDE SEQUENCE [LARGE SCALE GENOMIC DNA]</scope>
    <source>
        <strain evidence="13 14">10-1398/6</strain>
    </source>
</reference>
<dbReference type="EMBL" id="APJW01000001">
    <property type="protein sequence ID" value="EQM62866.1"/>
    <property type="molecule type" value="Genomic_DNA"/>
</dbReference>
<evidence type="ECO:0000256" key="2">
    <source>
        <dbReference type="ARBA" id="ARBA00004416"/>
    </source>
</evidence>
<keyword evidence="5" id="KW-0134">Cell wall</keyword>
<evidence type="ECO:0000256" key="7">
    <source>
        <dbReference type="ARBA" id="ARBA00022692"/>
    </source>
</evidence>
<protein>
    <submittedName>
        <fullName evidence="13">Autotransporter beta-domain protein</fullName>
    </submittedName>
</protein>
<name>A0ABN0MZU1_9CHLA</name>
<evidence type="ECO:0000259" key="12">
    <source>
        <dbReference type="PROSITE" id="PS51208"/>
    </source>
</evidence>
<gene>
    <name evidence="13" type="ORF">H359_0362</name>
</gene>
<evidence type="ECO:0000256" key="8">
    <source>
        <dbReference type="ARBA" id="ARBA00022729"/>
    </source>
</evidence>
<feature type="chain" id="PRO_5046847623" evidence="11">
    <location>
        <begin position="23"/>
        <end position="1036"/>
    </location>
</feature>
<evidence type="ECO:0000256" key="1">
    <source>
        <dbReference type="ARBA" id="ARBA00004191"/>
    </source>
</evidence>
<dbReference type="Pfam" id="PF03797">
    <property type="entry name" value="Autotransporter"/>
    <property type="match status" value="1"/>
</dbReference>
<dbReference type="Pfam" id="PF02415">
    <property type="entry name" value="Chlam_PMP"/>
    <property type="match status" value="1"/>
</dbReference>
<dbReference type="SUPFAM" id="SSF103515">
    <property type="entry name" value="Autotransporter"/>
    <property type="match status" value="1"/>
</dbReference>
<comment type="caution">
    <text evidence="13">The sequence shown here is derived from an EMBL/GenBank/DDBJ whole genome shotgun (WGS) entry which is preliminary data.</text>
</comment>
<comment type="subcellular location">
    <subcellularLocation>
        <location evidence="2">Cell outer membrane</location>
        <topology evidence="2">Peripheral membrane protein</topology>
        <orientation evidence="2">Extracellular side</orientation>
    </subcellularLocation>
    <subcellularLocation>
        <location evidence="1">Secreted</location>
        <location evidence="1">Cell wall</location>
    </subcellularLocation>
</comment>
<dbReference type="InterPro" id="IPR003368">
    <property type="entry name" value="POMP_repeat"/>
</dbReference>
<feature type="domain" description="Autotransporter" evidence="12">
    <location>
        <begin position="744"/>
        <end position="1036"/>
    </location>
</feature>
<dbReference type="InterPro" id="IPR011427">
    <property type="entry name" value="Polymorphic_membr_middle"/>
</dbReference>
<dbReference type="InterPro" id="IPR036709">
    <property type="entry name" value="Autotransporte_beta_dom_sf"/>
</dbReference>
<organism evidence="13 14">
    <name type="scientific">Chlamydia ibidis 10-1398/6</name>
    <dbReference type="NCBI Taxonomy" id="1046581"/>
    <lineage>
        <taxon>Bacteria</taxon>
        <taxon>Pseudomonadati</taxon>
        <taxon>Chlamydiota</taxon>
        <taxon>Chlamydiia</taxon>
        <taxon>Chlamydiales</taxon>
        <taxon>Chlamydiaceae</taxon>
        <taxon>Chlamydia/Chlamydophila group</taxon>
        <taxon>Chlamydia</taxon>
    </lineage>
</organism>
<dbReference type="Gene3D" id="2.40.128.130">
    <property type="entry name" value="Autotransporter beta-domain"/>
    <property type="match status" value="1"/>
</dbReference>
<dbReference type="PROSITE" id="PS51208">
    <property type="entry name" value="AUTOTRANSPORTER"/>
    <property type="match status" value="1"/>
</dbReference>
<accession>A0ABN0MZU1</accession>
<keyword evidence="9" id="KW-0472">Membrane</keyword>